<dbReference type="InterPro" id="IPR007527">
    <property type="entry name" value="Znf_SWIM"/>
</dbReference>
<evidence type="ECO:0000256" key="1">
    <source>
        <dbReference type="PROSITE-ProRule" id="PRU00325"/>
    </source>
</evidence>
<feature type="domain" description="SWIM-type" evidence="2">
    <location>
        <begin position="48"/>
        <end position="85"/>
    </location>
</feature>
<accession>A0ABS0SLP7</accession>
<dbReference type="PROSITE" id="PS50966">
    <property type="entry name" value="ZF_SWIM"/>
    <property type="match status" value="1"/>
</dbReference>
<name>A0ABS0SLP7_9FLAO</name>
<dbReference type="EMBL" id="JAEFDC010000004">
    <property type="protein sequence ID" value="MBI1646692.1"/>
    <property type="molecule type" value="Genomic_DNA"/>
</dbReference>
<dbReference type="RefSeq" id="WP_198466453.1">
    <property type="nucleotide sequence ID" value="NZ_JAEFDC010000004.1"/>
</dbReference>
<proteinExistence type="predicted"/>
<keyword evidence="1" id="KW-0863">Zinc-finger</keyword>
<gene>
    <name evidence="3" type="ORF">I7X30_06425</name>
</gene>
<organism evidence="3 4">
    <name type="scientific">Capnocytophaga periodontitidis</name>
    <dbReference type="NCBI Taxonomy" id="2795027"/>
    <lineage>
        <taxon>Bacteria</taxon>
        <taxon>Pseudomonadati</taxon>
        <taxon>Bacteroidota</taxon>
        <taxon>Flavobacteriia</taxon>
        <taxon>Flavobacteriales</taxon>
        <taxon>Flavobacteriaceae</taxon>
        <taxon>Capnocytophaga</taxon>
    </lineage>
</organism>
<evidence type="ECO:0000313" key="4">
    <source>
        <dbReference type="Proteomes" id="UP000641139"/>
    </source>
</evidence>
<evidence type="ECO:0000259" key="2">
    <source>
        <dbReference type="PROSITE" id="PS50966"/>
    </source>
</evidence>
<evidence type="ECO:0000313" key="3">
    <source>
        <dbReference type="EMBL" id="MBI1646692.1"/>
    </source>
</evidence>
<keyword evidence="1" id="KW-0479">Metal-binding</keyword>
<protein>
    <recommendedName>
        <fullName evidence="2">SWIM-type domain-containing protein</fullName>
    </recommendedName>
</protein>
<keyword evidence="1" id="KW-0862">Zinc</keyword>
<keyword evidence="4" id="KW-1185">Reference proteome</keyword>
<comment type="caution">
    <text evidence="3">The sequence shown here is derived from an EMBL/GenBank/DDBJ whole genome shotgun (WGS) entry which is preliminary data.</text>
</comment>
<dbReference type="Proteomes" id="UP000641139">
    <property type="component" value="Unassembled WGS sequence"/>
</dbReference>
<sequence length="578" mass="67649">MTIQNFTKFVDKTLVKKGSKLFDDKRVTALEEAQEGLWVANVDDKGTHEVEVLLHKNTIREFSCDCTQANGKICGHVVSVFLAIDAQKQAGKAPTKPKKLSFDKLLESISHAELMSFIKSYSQTNKIFKADFELHFSDKNTSVDFEKMFTEVIDKTLRPRTREGYLSNATELAKEIKKHIKTAETYIGKNNFRDSFTIAKLLLEKTKEIDSKGGLNTTLFNYGVKISELIHLIVIYDKVPLDFKEEIFSYLMEIMSNYNFHNMSYATSLFEDAENLSIKLKKTDAYLNLLNDQLAVNKYATSTRRYYSLKKYNFLKKIGDNELLEKHIDNSLSIKEFRELRVREFIKKKNYTQAKILLEEGIAEVKKKNKYYYDNDDDFIRWESYLFIIADIEKDIEYVRSYTKKYALKGAGSNTFYQKWKDTYSEKEWERVICEEINSLTKEFEKSSGFSTDYNVRKFYAPPALTSLCFIYINEKQLDKLWELIKNTSTAFITLYLSYIKDYIPNEVVNTLCSHISKSLKIASERDEYAFLGKVLNLMLDTFSQPKLQEKIKHYIIEIRETYKRKKALIDELNNFLE</sequence>
<reference evidence="3 4" key="1">
    <citation type="journal article" date="2021" name="Int. J. Syst. Evol. Microbiol.">
        <title>Capnocytophaga periodontitidis sp. nov., isolated from subgingival plaque of periodontitis patient.</title>
        <authorList>
            <person name="Zhang Y."/>
            <person name="Qiao D."/>
            <person name="Shi W."/>
            <person name="Wu D."/>
            <person name="Cai M."/>
        </authorList>
    </citation>
    <scope>NUCLEOTIDE SEQUENCE [LARGE SCALE GENOMIC DNA]</scope>
    <source>
        <strain evidence="3 4">051621</strain>
    </source>
</reference>